<dbReference type="PANTHER" id="PTHR40547:SF1">
    <property type="entry name" value="SLL0298 PROTEIN"/>
    <property type="match status" value="1"/>
</dbReference>
<feature type="transmembrane region" description="Helical" evidence="1">
    <location>
        <begin position="39"/>
        <end position="59"/>
    </location>
</feature>
<feature type="domain" description="DUF2062" evidence="2">
    <location>
        <begin position="20"/>
        <end position="172"/>
    </location>
</feature>
<keyword evidence="1" id="KW-0472">Membrane</keyword>
<proteinExistence type="predicted"/>
<evidence type="ECO:0000256" key="1">
    <source>
        <dbReference type="SAM" id="Phobius"/>
    </source>
</evidence>
<dbReference type="OrthoDB" id="5296274at2"/>
<dbReference type="EMBL" id="SLXD01000004">
    <property type="protein sequence ID" value="TCP03302.1"/>
    <property type="molecule type" value="Genomic_DNA"/>
</dbReference>
<reference evidence="3 4" key="1">
    <citation type="submission" date="2019-03" db="EMBL/GenBank/DDBJ databases">
        <title>Genomic Encyclopedia of Type Strains, Phase IV (KMG-IV): sequencing the most valuable type-strain genomes for metagenomic binning, comparative biology and taxonomic classification.</title>
        <authorList>
            <person name="Goeker M."/>
        </authorList>
    </citation>
    <scope>NUCLEOTIDE SEQUENCE [LARGE SCALE GENOMIC DNA]</scope>
    <source>
        <strain evidence="3 4">DSM 1709</strain>
    </source>
</reference>
<dbReference type="GeneID" id="99685842"/>
<dbReference type="PANTHER" id="PTHR40547">
    <property type="entry name" value="SLL0298 PROTEIN"/>
    <property type="match status" value="1"/>
</dbReference>
<evidence type="ECO:0000313" key="4">
    <source>
        <dbReference type="Proteomes" id="UP000295106"/>
    </source>
</evidence>
<sequence>MRPLRRWLPDAESIRSNRWLRWLGPALHHPRLWHLSRRGLALGMALGFFFGLLVPLAQIPLSAAAAVALRANVPAAVASTLVSNPLTFGPLYYAAWRLGSAVLGEPAQPPAALVAPEVEPAADVSWWQRAVQRILGVGKPLLLGLAMMATGVGITTYFVVSAIWRLKVLWKRRRRVSLPRG</sequence>
<dbReference type="InterPro" id="IPR018639">
    <property type="entry name" value="DUF2062"/>
</dbReference>
<accession>A0A4R2M9F7</accession>
<keyword evidence="1" id="KW-1133">Transmembrane helix</keyword>
<protein>
    <recommendedName>
        <fullName evidence="2">DUF2062 domain-containing protein</fullName>
    </recommendedName>
</protein>
<dbReference type="RefSeq" id="WP_132645741.1">
    <property type="nucleotide sequence ID" value="NZ_CP181386.1"/>
</dbReference>
<dbReference type="Proteomes" id="UP000295106">
    <property type="component" value="Unassembled WGS sequence"/>
</dbReference>
<feature type="transmembrane region" description="Helical" evidence="1">
    <location>
        <begin position="141"/>
        <end position="164"/>
    </location>
</feature>
<dbReference type="AlphaFoldDB" id="A0A4R2M9F7"/>
<organism evidence="3 4">
    <name type="scientific">Rubrivivax gelatinosus</name>
    <name type="common">Rhodocyclus gelatinosus</name>
    <name type="synonym">Rhodopseudomonas gelatinosa</name>
    <dbReference type="NCBI Taxonomy" id="28068"/>
    <lineage>
        <taxon>Bacteria</taxon>
        <taxon>Pseudomonadati</taxon>
        <taxon>Pseudomonadota</taxon>
        <taxon>Betaproteobacteria</taxon>
        <taxon>Burkholderiales</taxon>
        <taxon>Sphaerotilaceae</taxon>
        <taxon>Rubrivivax</taxon>
    </lineage>
</organism>
<name>A0A4R2M9F7_RUBGE</name>
<comment type="caution">
    <text evidence="3">The sequence shown here is derived from an EMBL/GenBank/DDBJ whole genome shotgun (WGS) entry which is preliminary data.</text>
</comment>
<gene>
    <name evidence="3" type="ORF">EV684_10420</name>
</gene>
<dbReference type="Pfam" id="PF09835">
    <property type="entry name" value="DUF2062"/>
    <property type="match status" value="1"/>
</dbReference>
<keyword evidence="1" id="KW-0812">Transmembrane</keyword>
<evidence type="ECO:0000259" key="2">
    <source>
        <dbReference type="Pfam" id="PF09835"/>
    </source>
</evidence>
<evidence type="ECO:0000313" key="3">
    <source>
        <dbReference type="EMBL" id="TCP03302.1"/>
    </source>
</evidence>